<dbReference type="SUPFAM" id="SSF88723">
    <property type="entry name" value="PIN domain-like"/>
    <property type="match status" value="1"/>
</dbReference>
<evidence type="ECO:0000259" key="1">
    <source>
        <dbReference type="Pfam" id="PF01850"/>
    </source>
</evidence>
<dbReference type="PANTHER" id="PTHR42188:SF1">
    <property type="entry name" value="23S RRNA-SPECIFIC ENDONUCLEASE VAPC20"/>
    <property type="match status" value="1"/>
</dbReference>
<dbReference type="GO" id="GO:0016075">
    <property type="term" value="P:rRNA catabolic process"/>
    <property type="evidence" value="ECO:0007669"/>
    <property type="project" value="TreeGrafter"/>
</dbReference>
<organism evidence="2 3">
    <name type="scientific">Candidatus Scalindua rubra</name>
    <dbReference type="NCBI Taxonomy" id="1872076"/>
    <lineage>
        <taxon>Bacteria</taxon>
        <taxon>Pseudomonadati</taxon>
        <taxon>Planctomycetota</taxon>
        <taxon>Candidatus Brocadiia</taxon>
        <taxon>Candidatus Brocadiales</taxon>
        <taxon>Candidatus Scalinduaceae</taxon>
        <taxon>Candidatus Scalindua</taxon>
    </lineage>
</organism>
<dbReference type="Pfam" id="PF01850">
    <property type="entry name" value="PIN"/>
    <property type="match status" value="1"/>
</dbReference>
<dbReference type="GO" id="GO:0004521">
    <property type="term" value="F:RNA endonuclease activity"/>
    <property type="evidence" value="ECO:0007669"/>
    <property type="project" value="InterPro"/>
</dbReference>
<keyword evidence="2" id="KW-0378">Hydrolase</keyword>
<proteinExistence type="predicted"/>
<dbReference type="Gene3D" id="3.40.50.1010">
    <property type="entry name" value="5'-nuclease"/>
    <property type="match status" value="1"/>
</dbReference>
<dbReference type="AlphaFoldDB" id="A0A1E3X6I0"/>
<feature type="domain" description="PIN" evidence="1">
    <location>
        <begin position="5"/>
        <end position="115"/>
    </location>
</feature>
<dbReference type="EC" id="3.1.-.-" evidence="2"/>
<reference evidence="2 3" key="1">
    <citation type="submission" date="2016-07" db="EMBL/GenBank/DDBJ databases">
        <title>Draft genome of Scalindua rubra, obtained from a brine-seawater interface in the Red Sea, sheds light on salt adaptation in anammox bacteria.</title>
        <authorList>
            <person name="Speth D.R."/>
            <person name="Lagkouvardos I."/>
            <person name="Wang Y."/>
            <person name="Qian P.-Y."/>
            <person name="Dutilh B.E."/>
            <person name="Jetten M.S."/>
        </authorList>
    </citation>
    <scope>NUCLEOTIDE SEQUENCE [LARGE SCALE GENOMIC DNA]</scope>
    <source>
        <strain evidence="2">BSI-1</strain>
    </source>
</reference>
<comment type="caution">
    <text evidence="2">The sequence shown here is derived from an EMBL/GenBank/DDBJ whole genome shotgun (WGS) entry which is preliminary data.</text>
</comment>
<accession>A0A1E3X6I0</accession>
<dbReference type="GO" id="GO:0016787">
    <property type="term" value="F:hydrolase activity"/>
    <property type="evidence" value="ECO:0007669"/>
    <property type="project" value="UniProtKB-KW"/>
</dbReference>
<gene>
    <name evidence="2" type="ORF">SCARUB_03632</name>
</gene>
<dbReference type="InterPro" id="IPR039018">
    <property type="entry name" value="VapC20-like"/>
</dbReference>
<sequence length="133" mass="15437">MIERVFVDTSAWYAYINSKDPDHVKVKDYLSSFKGKLISTNFIFDETVTLVLSRMGHKRAVLTGKTLLNPKVVIAVRVRTRDEREAWELFLSRSDKTYSFTDCTSFVIMRRLGIEKSLVIDPHFQQEGFQVVI</sequence>
<dbReference type="EMBL" id="MAYW01000132">
    <property type="protein sequence ID" value="ODS31238.1"/>
    <property type="molecule type" value="Genomic_DNA"/>
</dbReference>
<dbReference type="InterPro" id="IPR002716">
    <property type="entry name" value="PIN_dom"/>
</dbReference>
<evidence type="ECO:0000313" key="2">
    <source>
        <dbReference type="EMBL" id="ODS31238.1"/>
    </source>
</evidence>
<dbReference type="InterPro" id="IPR029060">
    <property type="entry name" value="PIN-like_dom_sf"/>
</dbReference>
<name>A0A1E3X6I0_9BACT</name>
<evidence type="ECO:0000313" key="3">
    <source>
        <dbReference type="Proteomes" id="UP000094056"/>
    </source>
</evidence>
<dbReference type="Proteomes" id="UP000094056">
    <property type="component" value="Unassembled WGS sequence"/>
</dbReference>
<protein>
    <submittedName>
        <fullName evidence="2">Ribonuclease VapC20</fullName>
        <ecNumber evidence="2">3.1.-.-</ecNumber>
    </submittedName>
</protein>
<dbReference type="PANTHER" id="PTHR42188">
    <property type="entry name" value="23S RRNA-SPECIFIC ENDONUCLEASE VAPC20"/>
    <property type="match status" value="1"/>
</dbReference>